<feature type="compositionally biased region" description="Polar residues" evidence="1">
    <location>
        <begin position="1"/>
        <end position="12"/>
    </location>
</feature>
<dbReference type="EMBL" id="JAACXV010008299">
    <property type="protein sequence ID" value="KAF7276139.1"/>
    <property type="molecule type" value="Genomic_DNA"/>
</dbReference>
<feature type="region of interest" description="Disordered" evidence="1">
    <location>
        <begin position="1"/>
        <end position="40"/>
    </location>
</feature>
<organism evidence="2 3">
    <name type="scientific">Rhynchophorus ferrugineus</name>
    <name type="common">Red palm weevil</name>
    <name type="synonym">Curculio ferrugineus</name>
    <dbReference type="NCBI Taxonomy" id="354439"/>
    <lineage>
        <taxon>Eukaryota</taxon>
        <taxon>Metazoa</taxon>
        <taxon>Ecdysozoa</taxon>
        <taxon>Arthropoda</taxon>
        <taxon>Hexapoda</taxon>
        <taxon>Insecta</taxon>
        <taxon>Pterygota</taxon>
        <taxon>Neoptera</taxon>
        <taxon>Endopterygota</taxon>
        <taxon>Coleoptera</taxon>
        <taxon>Polyphaga</taxon>
        <taxon>Cucujiformia</taxon>
        <taxon>Curculionidae</taxon>
        <taxon>Dryophthorinae</taxon>
        <taxon>Rhynchophorus</taxon>
    </lineage>
</organism>
<evidence type="ECO:0000313" key="2">
    <source>
        <dbReference type="EMBL" id="KAF7276139.1"/>
    </source>
</evidence>
<reference evidence="2" key="1">
    <citation type="submission" date="2020-08" db="EMBL/GenBank/DDBJ databases">
        <title>Genome sequencing and assembly of the red palm weevil Rhynchophorus ferrugineus.</title>
        <authorList>
            <person name="Dias G.B."/>
            <person name="Bergman C.M."/>
            <person name="Manee M."/>
        </authorList>
    </citation>
    <scope>NUCLEOTIDE SEQUENCE</scope>
    <source>
        <strain evidence="2">AA-2017</strain>
        <tissue evidence="2">Whole larva</tissue>
    </source>
</reference>
<gene>
    <name evidence="2" type="ORF">GWI33_010886</name>
</gene>
<proteinExistence type="predicted"/>
<name>A0A834IAI9_RHYFE</name>
<accession>A0A834IAI9</accession>
<dbReference type="AlphaFoldDB" id="A0A834IAI9"/>
<protein>
    <submittedName>
        <fullName evidence="2">Uncharacterized protein</fullName>
    </submittedName>
</protein>
<sequence>MSFFDKNSTAFLRNSERKTRKQQYFGPSLRSTSPTTKSPFEKLAVRDGGAQPKPHRAAAPSLADQVGARLCAIVAALLTFHLPISSLNFGDRGGDLISWTNYFPTIDSFD</sequence>
<evidence type="ECO:0000256" key="1">
    <source>
        <dbReference type="SAM" id="MobiDB-lite"/>
    </source>
</evidence>
<dbReference type="Proteomes" id="UP000625711">
    <property type="component" value="Unassembled WGS sequence"/>
</dbReference>
<comment type="caution">
    <text evidence="2">The sequence shown here is derived from an EMBL/GenBank/DDBJ whole genome shotgun (WGS) entry which is preliminary data.</text>
</comment>
<keyword evidence="3" id="KW-1185">Reference proteome</keyword>
<feature type="compositionally biased region" description="Polar residues" evidence="1">
    <location>
        <begin position="29"/>
        <end position="38"/>
    </location>
</feature>
<evidence type="ECO:0000313" key="3">
    <source>
        <dbReference type="Proteomes" id="UP000625711"/>
    </source>
</evidence>